<dbReference type="SUPFAM" id="SSF53790">
    <property type="entry name" value="Tetrapyrrole methylase"/>
    <property type="match status" value="1"/>
</dbReference>
<evidence type="ECO:0000256" key="2">
    <source>
        <dbReference type="ARBA" id="ARBA00012162"/>
    </source>
</evidence>
<organism evidence="13 14">
    <name type="scientific">Urbifossiella limnaea</name>
    <dbReference type="NCBI Taxonomy" id="2528023"/>
    <lineage>
        <taxon>Bacteria</taxon>
        <taxon>Pseudomonadati</taxon>
        <taxon>Planctomycetota</taxon>
        <taxon>Planctomycetia</taxon>
        <taxon>Gemmatales</taxon>
        <taxon>Gemmataceae</taxon>
        <taxon>Urbifossiella</taxon>
    </lineage>
</organism>
<sequence>MSPPLQPDPAEPTVFLVGAGPGNPGLLTVRAAEVLARADLVLHDQLVPLRLLDVANPAAEKVCVRDLPGTHPDKYPHIHEMLIRYARAGKTVVRLKGGDPLVFGRGGEEAEALRTAGVGYEIVPGVTAALAAGAFLEIPLTHRNYASAVALVTGHELPNKPGNRLDWKALAAFPGTLCIYMGVARLPVIVAELLKHGKNPDTPAAIVERASTGEQRAVYARLADLEPARRNAGLEAPGLIVVGDPVAHRPAAAWWESRPLFGRRVLVTRPAHQAAGMVRRLEHLGAVVSQMPTVEIRPPADPAPLDRALAEVRDGGWDWLVFTSANGVHAVVRRLDELGRDLRDVGRVKFAAIGPKTADALREYRLRADVVPAETFSSEGLAAALAPHVAGHRVLLARANRGRDVIRVELAKVASVVGQVTTYDQTDTAAPDPGVLDALRRGEIRYVTLPSSRIAENLLAGFDDTIRGRVERGEVKLVAISPETGGAVRRLGYPVAAEATTFTIDGLIDALIRLVREEGTEHHP</sequence>
<comment type="pathway">
    <text evidence="9">Cofactor biosynthesis; adenosylcobalamin biosynthesis; precorrin-2 from uroporphyrinogen III: step 1/1.</text>
</comment>
<feature type="domain" description="Tetrapyrrole biosynthesis uroporphyrinogen III synthase" evidence="12">
    <location>
        <begin position="277"/>
        <end position="508"/>
    </location>
</feature>
<dbReference type="RefSeq" id="WP_145242106.1">
    <property type="nucleotide sequence ID" value="NZ_CP036273.1"/>
</dbReference>
<dbReference type="PROSITE" id="PS00840">
    <property type="entry name" value="SUMT_2"/>
    <property type="match status" value="1"/>
</dbReference>
<dbReference type="InterPro" id="IPR014777">
    <property type="entry name" value="4pyrrole_Mease_sub1"/>
</dbReference>
<evidence type="ECO:0000259" key="12">
    <source>
        <dbReference type="Pfam" id="PF02602"/>
    </source>
</evidence>
<dbReference type="PANTHER" id="PTHR45790">
    <property type="entry name" value="SIROHEME SYNTHASE-RELATED"/>
    <property type="match status" value="1"/>
</dbReference>
<keyword evidence="3" id="KW-0169">Cobalamin biosynthesis</keyword>
<evidence type="ECO:0000313" key="14">
    <source>
        <dbReference type="Proteomes" id="UP000319576"/>
    </source>
</evidence>
<feature type="domain" description="Tetrapyrrole methylase" evidence="11">
    <location>
        <begin position="13"/>
        <end position="225"/>
    </location>
</feature>
<evidence type="ECO:0000256" key="9">
    <source>
        <dbReference type="ARBA" id="ARBA00060548"/>
    </source>
</evidence>
<dbReference type="InterPro" id="IPR035996">
    <property type="entry name" value="4pyrrol_Methylase_sf"/>
</dbReference>
<dbReference type="Pfam" id="PF02602">
    <property type="entry name" value="HEM4"/>
    <property type="match status" value="1"/>
</dbReference>
<dbReference type="FunFam" id="3.30.950.10:FF:000001">
    <property type="entry name" value="Siroheme synthase"/>
    <property type="match status" value="1"/>
</dbReference>
<dbReference type="Pfam" id="PF00590">
    <property type="entry name" value="TP_methylase"/>
    <property type="match status" value="1"/>
</dbReference>
<dbReference type="Gene3D" id="3.30.950.10">
    <property type="entry name" value="Methyltransferase, Cobalt-precorrin-4 Transmethylase, Domain 2"/>
    <property type="match status" value="1"/>
</dbReference>
<comment type="similarity">
    <text evidence="1 10">Belongs to the precorrin methyltransferase family.</text>
</comment>
<proteinExistence type="inferred from homology"/>
<reference evidence="13 14" key="1">
    <citation type="submission" date="2019-02" db="EMBL/GenBank/DDBJ databases">
        <title>Deep-cultivation of Planctomycetes and their phenomic and genomic characterization uncovers novel biology.</title>
        <authorList>
            <person name="Wiegand S."/>
            <person name="Jogler M."/>
            <person name="Boedeker C."/>
            <person name="Pinto D."/>
            <person name="Vollmers J."/>
            <person name="Rivas-Marin E."/>
            <person name="Kohn T."/>
            <person name="Peeters S.H."/>
            <person name="Heuer A."/>
            <person name="Rast P."/>
            <person name="Oberbeckmann S."/>
            <person name="Bunk B."/>
            <person name="Jeske O."/>
            <person name="Meyerdierks A."/>
            <person name="Storesund J.E."/>
            <person name="Kallscheuer N."/>
            <person name="Luecker S."/>
            <person name="Lage O.M."/>
            <person name="Pohl T."/>
            <person name="Merkel B.J."/>
            <person name="Hornburger P."/>
            <person name="Mueller R.-W."/>
            <person name="Bruemmer F."/>
            <person name="Labrenz M."/>
            <person name="Spormann A.M."/>
            <person name="Op den Camp H."/>
            <person name="Overmann J."/>
            <person name="Amann R."/>
            <person name="Jetten M.S.M."/>
            <person name="Mascher T."/>
            <person name="Medema M.H."/>
            <person name="Devos D.P."/>
            <person name="Kaster A.-K."/>
            <person name="Ovreas L."/>
            <person name="Rohde M."/>
            <person name="Galperin M.Y."/>
            <person name="Jogler C."/>
        </authorList>
    </citation>
    <scope>NUCLEOTIDE SEQUENCE [LARGE SCALE GENOMIC DNA]</scope>
    <source>
        <strain evidence="13 14">ETA_A1</strain>
    </source>
</reference>
<keyword evidence="7" id="KW-0627">Porphyrin biosynthesis</keyword>
<dbReference type="NCBIfam" id="NF004790">
    <property type="entry name" value="PRK06136.1"/>
    <property type="match status" value="1"/>
</dbReference>
<dbReference type="PROSITE" id="PS00839">
    <property type="entry name" value="SUMT_1"/>
    <property type="match status" value="1"/>
</dbReference>
<dbReference type="Gene3D" id="3.40.50.10090">
    <property type="match status" value="2"/>
</dbReference>
<dbReference type="InterPro" id="IPR003754">
    <property type="entry name" value="4pyrrol_synth_uPrphyn_synth"/>
</dbReference>
<evidence type="ECO:0000256" key="3">
    <source>
        <dbReference type="ARBA" id="ARBA00022573"/>
    </source>
</evidence>
<evidence type="ECO:0000256" key="7">
    <source>
        <dbReference type="ARBA" id="ARBA00023244"/>
    </source>
</evidence>
<dbReference type="CDD" id="cd06578">
    <property type="entry name" value="HemD"/>
    <property type="match status" value="1"/>
</dbReference>
<dbReference type="InterPro" id="IPR003043">
    <property type="entry name" value="Uropor_MeTrfase_CS"/>
</dbReference>
<evidence type="ECO:0000256" key="4">
    <source>
        <dbReference type="ARBA" id="ARBA00022603"/>
    </source>
</evidence>
<dbReference type="FunFam" id="3.40.1010.10:FF:000001">
    <property type="entry name" value="Siroheme synthase"/>
    <property type="match status" value="1"/>
</dbReference>
<evidence type="ECO:0000313" key="13">
    <source>
        <dbReference type="EMBL" id="QDU22403.1"/>
    </source>
</evidence>
<dbReference type="EMBL" id="CP036273">
    <property type="protein sequence ID" value="QDU22403.1"/>
    <property type="molecule type" value="Genomic_DNA"/>
</dbReference>
<comment type="pathway">
    <text evidence="8">Porphyrin-containing compound metabolism; siroheme biosynthesis; precorrin-2 from uroporphyrinogen III: step 1/1.</text>
</comment>
<dbReference type="InterPro" id="IPR000878">
    <property type="entry name" value="4pyrrol_Mease"/>
</dbReference>
<evidence type="ECO:0000256" key="6">
    <source>
        <dbReference type="ARBA" id="ARBA00022691"/>
    </source>
</evidence>
<dbReference type="InterPro" id="IPR036108">
    <property type="entry name" value="4pyrrol_syn_uPrphyn_synt_sf"/>
</dbReference>
<dbReference type="Gene3D" id="3.40.1010.10">
    <property type="entry name" value="Cobalt-precorrin-4 Transmethylase, Domain 1"/>
    <property type="match status" value="1"/>
</dbReference>
<dbReference type="EC" id="2.1.1.107" evidence="2"/>
<dbReference type="NCBIfam" id="TIGR01469">
    <property type="entry name" value="cobA_cysG_Cterm"/>
    <property type="match status" value="1"/>
</dbReference>
<dbReference type="SUPFAM" id="SSF69618">
    <property type="entry name" value="HemD-like"/>
    <property type="match status" value="1"/>
</dbReference>
<dbReference type="GO" id="GO:0004852">
    <property type="term" value="F:uroporphyrinogen-III synthase activity"/>
    <property type="evidence" value="ECO:0007669"/>
    <property type="project" value="InterPro"/>
</dbReference>
<evidence type="ECO:0000256" key="8">
    <source>
        <dbReference type="ARBA" id="ARBA00025705"/>
    </source>
</evidence>
<dbReference type="KEGG" id="uli:ETAA1_43830"/>
<dbReference type="AlphaFoldDB" id="A0A517XY47"/>
<keyword evidence="14" id="KW-1185">Reference proteome</keyword>
<dbReference type="InterPro" id="IPR014776">
    <property type="entry name" value="4pyrrole_Mease_sub2"/>
</dbReference>
<evidence type="ECO:0000256" key="5">
    <source>
        <dbReference type="ARBA" id="ARBA00022679"/>
    </source>
</evidence>
<evidence type="ECO:0000256" key="10">
    <source>
        <dbReference type="RuleBase" id="RU003960"/>
    </source>
</evidence>
<dbReference type="Proteomes" id="UP000319576">
    <property type="component" value="Chromosome"/>
</dbReference>
<accession>A0A517XY47</accession>
<dbReference type="InterPro" id="IPR050161">
    <property type="entry name" value="Siro_Cobalamin_biosynth"/>
</dbReference>
<keyword evidence="4 10" id="KW-0489">Methyltransferase</keyword>
<dbReference type="OrthoDB" id="9815856at2"/>
<dbReference type="PANTHER" id="PTHR45790:SF3">
    <property type="entry name" value="S-ADENOSYL-L-METHIONINE-DEPENDENT UROPORPHYRINOGEN III METHYLTRANSFERASE, CHLOROPLASTIC"/>
    <property type="match status" value="1"/>
</dbReference>
<dbReference type="GO" id="GO:0032259">
    <property type="term" value="P:methylation"/>
    <property type="evidence" value="ECO:0007669"/>
    <property type="project" value="UniProtKB-KW"/>
</dbReference>
<keyword evidence="6" id="KW-0949">S-adenosyl-L-methionine</keyword>
<evidence type="ECO:0000259" key="11">
    <source>
        <dbReference type="Pfam" id="PF00590"/>
    </source>
</evidence>
<dbReference type="GO" id="GO:0004851">
    <property type="term" value="F:uroporphyrin-III C-methyltransferase activity"/>
    <property type="evidence" value="ECO:0007669"/>
    <property type="project" value="UniProtKB-EC"/>
</dbReference>
<dbReference type="InterPro" id="IPR006366">
    <property type="entry name" value="CobA/CysG_C"/>
</dbReference>
<protein>
    <recommendedName>
        <fullName evidence="2">uroporphyrinogen-III C-methyltransferase</fullName>
        <ecNumber evidence="2">2.1.1.107</ecNumber>
    </recommendedName>
</protein>
<gene>
    <name evidence="13" type="primary">nasF</name>
    <name evidence="13" type="ORF">ETAA1_43830</name>
</gene>
<keyword evidence="5 10" id="KW-0808">Transferase</keyword>
<name>A0A517XY47_9BACT</name>
<dbReference type="GO" id="GO:0009236">
    <property type="term" value="P:cobalamin biosynthetic process"/>
    <property type="evidence" value="ECO:0007669"/>
    <property type="project" value="UniProtKB-KW"/>
</dbReference>
<dbReference type="GO" id="GO:0019354">
    <property type="term" value="P:siroheme biosynthetic process"/>
    <property type="evidence" value="ECO:0007669"/>
    <property type="project" value="InterPro"/>
</dbReference>
<evidence type="ECO:0000256" key="1">
    <source>
        <dbReference type="ARBA" id="ARBA00005879"/>
    </source>
</evidence>
<dbReference type="CDD" id="cd11642">
    <property type="entry name" value="SUMT"/>
    <property type="match status" value="1"/>
</dbReference>